<evidence type="ECO:0000256" key="5">
    <source>
        <dbReference type="ARBA" id="ARBA00022989"/>
    </source>
</evidence>
<feature type="transmembrane region" description="Helical" evidence="8">
    <location>
        <begin position="452"/>
        <end position="475"/>
    </location>
</feature>
<evidence type="ECO:0000256" key="8">
    <source>
        <dbReference type="SAM" id="Phobius"/>
    </source>
</evidence>
<feature type="domain" description="NADH:quinone oxidoreductase/Mrp antiporter transmembrane" evidence="9">
    <location>
        <begin position="131"/>
        <end position="421"/>
    </location>
</feature>
<reference evidence="11" key="1">
    <citation type="journal article" date="2019" name="Int. J. Syst. Evol. Microbiol.">
        <title>The Global Catalogue of Microorganisms (GCM) 10K type strain sequencing project: providing services to taxonomists for standard genome sequencing and annotation.</title>
        <authorList>
            <consortium name="The Broad Institute Genomics Platform"/>
            <consortium name="The Broad Institute Genome Sequencing Center for Infectious Disease"/>
            <person name="Wu L."/>
            <person name="Ma J."/>
        </authorList>
    </citation>
    <scope>NUCLEOTIDE SEQUENCE [LARGE SCALE GENOMIC DNA]</scope>
    <source>
        <strain evidence="11">CCUG 43114</strain>
    </source>
</reference>
<keyword evidence="4 7" id="KW-0812">Transmembrane</keyword>
<evidence type="ECO:0000256" key="7">
    <source>
        <dbReference type="RuleBase" id="RU000320"/>
    </source>
</evidence>
<feature type="transmembrane region" description="Helical" evidence="8">
    <location>
        <begin position="163"/>
        <end position="186"/>
    </location>
</feature>
<comment type="caution">
    <text evidence="10">The sequence shown here is derived from an EMBL/GenBank/DDBJ whole genome shotgun (WGS) entry which is preliminary data.</text>
</comment>
<comment type="subcellular location">
    <subcellularLocation>
        <location evidence="1">Cell membrane</location>
        <topology evidence="1">Multi-pass membrane protein</topology>
    </subcellularLocation>
    <subcellularLocation>
        <location evidence="7">Membrane</location>
        <topology evidence="7">Multi-pass membrane protein</topology>
    </subcellularLocation>
</comment>
<organism evidence="10 11">
    <name type="scientific">Aquipuribacter nitratireducens</name>
    <dbReference type="NCBI Taxonomy" id="650104"/>
    <lineage>
        <taxon>Bacteria</taxon>
        <taxon>Bacillati</taxon>
        <taxon>Actinomycetota</taxon>
        <taxon>Actinomycetes</taxon>
        <taxon>Micrococcales</taxon>
        <taxon>Intrasporangiaceae</taxon>
        <taxon>Aquipuribacter</taxon>
    </lineage>
</organism>
<feature type="transmembrane region" description="Helical" evidence="8">
    <location>
        <begin position="272"/>
        <end position="293"/>
    </location>
</feature>
<feature type="transmembrane region" description="Helical" evidence="8">
    <location>
        <begin position="409"/>
        <end position="431"/>
    </location>
</feature>
<dbReference type="Proteomes" id="UP001596122">
    <property type="component" value="Unassembled WGS sequence"/>
</dbReference>
<sequence length="506" mass="51522">MNALVAVPVVLPLLAAAVSLLLSPFPVAQRVLGIAVVTGVLACAVVLLVHVDATGPLAVAAGGWAPPSGIGLVVDRLAALVLVLASAVVLVVLVYAVGEGSAEHRESNVPSVFHPTYLVLLAGICLVLVTGDLFTLFVGFETMLMASYVLMTLGATAHRVRSGTTYVVTSLTASLLLLTTVGLVYGTTGTVSLAQLPGAMAEVDGGVRAVLGLLLLLALGTKAALVPLHWWLPDSYPTAPAPVTAVFAALLTKVAVYAVVRTQTLLFPRDEPWPLLLVLAALTMLVGVLGALVQDDVDRALAFVLVSHIGFMLLGLALSSAAGLRATVVYLAHHIVVLVAFFLVAGLAERERGTTSLRGLGGLASSAPLVAGLMLVPALSLGGVPPLDGFVAKLAVLQATVATDGVGPAVLAVVAVLTSLLTLAATSRVWVGACWGEAPERPRTPPEARRGVAVATMRTAAATAVAGTLAVAVLAGPLSALAQRAADDLREPLAYRQALLGSGTRP</sequence>
<feature type="transmembrane region" description="Helical" evidence="8">
    <location>
        <begin position="32"/>
        <end position="65"/>
    </location>
</feature>
<feature type="transmembrane region" description="Helical" evidence="8">
    <location>
        <begin position="118"/>
        <end position="151"/>
    </location>
</feature>
<keyword evidence="6 8" id="KW-0472">Membrane</keyword>
<evidence type="ECO:0000256" key="3">
    <source>
        <dbReference type="ARBA" id="ARBA00022475"/>
    </source>
</evidence>
<protein>
    <submittedName>
        <fullName evidence="10">Proton-conducting transporter membrane subunit</fullName>
    </submittedName>
</protein>
<evidence type="ECO:0000313" key="10">
    <source>
        <dbReference type="EMBL" id="MFC5382671.1"/>
    </source>
</evidence>
<keyword evidence="5 8" id="KW-1133">Transmembrane helix</keyword>
<dbReference type="PANTHER" id="PTHR42703">
    <property type="entry name" value="NADH DEHYDROGENASE"/>
    <property type="match status" value="1"/>
</dbReference>
<dbReference type="PANTHER" id="PTHR42703:SF1">
    <property type="entry name" value="NA(+)_H(+) ANTIPORTER SUBUNIT D1"/>
    <property type="match status" value="1"/>
</dbReference>
<dbReference type="Pfam" id="PF00361">
    <property type="entry name" value="Proton_antipo_M"/>
    <property type="match status" value="1"/>
</dbReference>
<feature type="transmembrane region" description="Helical" evidence="8">
    <location>
        <begin position="206"/>
        <end position="232"/>
    </location>
</feature>
<keyword evidence="3" id="KW-1003">Cell membrane</keyword>
<feature type="transmembrane region" description="Helical" evidence="8">
    <location>
        <begin position="300"/>
        <end position="322"/>
    </location>
</feature>
<comment type="similarity">
    <text evidence="2">Belongs to the CPA3 antiporters (TC 2.A.63) subunit D family.</text>
</comment>
<evidence type="ECO:0000256" key="6">
    <source>
        <dbReference type="ARBA" id="ARBA00023136"/>
    </source>
</evidence>
<dbReference type="EMBL" id="JBHSLD010000028">
    <property type="protein sequence ID" value="MFC5382671.1"/>
    <property type="molecule type" value="Genomic_DNA"/>
</dbReference>
<feature type="transmembrane region" description="Helical" evidence="8">
    <location>
        <begin position="360"/>
        <end position="380"/>
    </location>
</feature>
<evidence type="ECO:0000313" key="11">
    <source>
        <dbReference type="Proteomes" id="UP001596122"/>
    </source>
</evidence>
<evidence type="ECO:0000259" key="9">
    <source>
        <dbReference type="Pfam" id="PF00361"/>
    </source>
</evidence>
<evidence type="ECO:0000256" key="1">
    <source>
        <dbReference type="ARBA" id="ARBA00004651"/>
    </source>
</evidence>
<proteinExistence type="inferred from homology"/>
<accession>A0ABW0GWZ4</accession>
<dbReference type="InterPro" id="IPR050586">
    <property type="entry name" value="CPA3_Na-H_Antiporter_D"/>
</dbReference>
<feature type="transmembrane region" description="Helical" evidence="8">
    <location>
        <begin position="328"/>
        <end position="348"/>
    </location>
</feature>
<dbReference type="InterPro" id="IPR001750">
    <property type="entry name" value="ND/Mrp_TM"/>
</dbReference>
<keyword evidence="11" id="KW-1185">Reference proteome</keyword>
<gene>
    <name evidence="10" type="ORF">ACFPJ6_18045</name>
</gene>
<dbReference type="RefSeq" id="WP_340270367.1">
    <property type="nucleotide sequence ID" value="NZ_JBBEOG010000006.1"/>
</dbReference>
<feature type="transmembrane region" description="Helical" evidence="8">
    <location>
        <begin position="239"/>
        <end position="260"/>
    </location>
</feature>
<evidence type="ECO:0000256" key="2">
    <source>
        <dbReference type="ARBA" id="ARBA00005346"/>
    </source>
</evidence>
<feature type="transmembrane region" description="Helical" evidence="8">
    <location>
        <begin position="77"/>
        <end position="98"/>
    </location>
</feature>
<name>A0ABW0GWZ4_9MICO</name>
<evidence type="ECO:0000256" key="4">
    <source>
        <dbReference type="ARBA" id="ARBA00022692"/>
    </source>
</evidence>
<dbReference type="PRINTS" id="PR01437">
    <property type="entry name" value="NUOXDRDTASE4"/>
</dbReference>
<dbReference type="InterPro" id="IPR003918">
    <property type="entry name" value="NADH_UbQ_OxRdtase"/>
</dbReference>